<sequence length="203" mass="23331">MSNNFKPTGNLLALQLPVKIPKHLIEERIKELLIGFPITSGDQTTWAVIKDLFFDIDDNEKLILDFVVQLKTKIRKDKILRIQLQAGVLFDSKRQELQLKDYLVKPQQESWVSQQLIRSIIKKAINKKLGQPPIVAINQFTNTFRNKINAYLEDIIPVDNKLMLFGSLEVIQINAIQFHSNNVIVHLMVEGNLAVQMISLDTF</sequence>
<protein>
    <submittedName>
        <fullName evidence="1">DUF4403 family protein</fullName>
    </submittedName>
</protein>
<evidence type="ECO:0000313" key="2">
    <source>
        <dbReference type="Proteomes" id="UP001597357"/>
    </source>
</evidence>
<evidence type="ECO:0000313" key="1">
    <source>
        <dbReference type="EMBL" id="MFD2698684.1"/>
    </source>
</evidence>
<dbReference type="RefSeq" id="WP_379048520.1">
    <property type="nucleotide sequence ID" value="NZ_JBHULZ010000041.1"/>
</dbReference>
<dbReference type="Proteomes" id="UP001597357">
    <property type="component" value="Unassembled WGS sequence"/>
</dbReference>
<proteinExistence type="predicted"/>
<name>A0ABW5SHT8_9FLAO</name>
<keyword evidence="2" id="KW-1185">Reference proteome</keyword>
<comment type="caution">
    <text evidence="1">The sequence shown here is derived from an EMBL/GenBank/DDBJ whole genome shotgun (WGS) entry which is preliminary data.</text>
</comment>
<accession>A0ABW5SHT8</accession>
<dbReference type="InterPro" id="IPR025515">
    <property type="entry name" value="DUF4403"/>
</dbReference>
<organism evidence="1 2">
    <name type="scientific">Mesonia sediminis</name>
    <dbReference type="NCBI Taxonomy" id="1703946"/>
    <lineage>
        <taxon>Bacteria</taxon>
        <taxon>Pseudomonadati</taxon>
        <taxon>Bacteroidota</taxon>
        <taxon>Flavobacteriia</taxon>
        <taxon>Flavobacteriales</taxon>
        <taxon>Flavobacteriaceae</taxon>
        <taxon>Mesonia</taxon>
    </lineage>
</organism>
<gene>
    <name evidence="1" type="ORF">ACFSQ0_11835</name>
</gene>
<reference evidence="2" key="1">
    <citation type="journal article" date="2019" name="Int. J. Syst. Evol. Microbiol.">
        <title>The Global Catalogue of Microorganisms (GCM) 10K type strain sequencing project: providing services to taxonomists for standard genome sequencing and annotation.</title>
        <authorList>
            <consortium name="The Broad Institute Genomics Platform"/>
            <consortium name="The Broad Institute Genome Sequencing Center for Infectious Disease"/>
            <person name="Wu L."/>
            <person name="Ma J."/>
        </authorList>
    </citation>
    <scope>NUCLEOTIDE SEQUENCE [LARGE SCALE GENOMIC DNA]</scope>
    <source>
        <strain evidence="2">KCTC 42255</strain>
    </source>
</reference>
<dbReference type="Pfam" id="PF14356">
    <property type="entry name" value="DUF4403"/>
    <property type="match status" value="1"/>
</dbReference>
<dbReference type="EMBL" id="JBHULZ010000041">
    <property type="protein sequence ID" value="MFD2698684.1"/>
    <property type="molecule type" value="Genomic_DNA"/>
</dbReference>